<dbReference type="SUPFAM" id="SSF75217">
    <property type="entry name" value="alpha/beta knot"/>
    <property type="match status" value="1"/>
</dbReference>
<dbReference type="InterPro" id="IPR029026">
    <property type="entry name" value="tRNA_m1G_MTases_N"/>
</dbReference>
<dbReference type="GO" id="GO:0032259">
    <property type="term" value="P:methylation"/>
    <property type="evidence" value="ECO:0007669"/>
    <property type="project" value="UniProtKB-KW"/>
</dbReference>
<keyword evidence="6" id="KW-1185">Reference proteome</keyword>
<evidence type="ECO:0000256" key="1">
    <source>
        <dbReference type="ARBA" id="ARBA00022603"/>
    </source>
</evidence>
<dbReference type="PIRSF" id="PIRSF004505">
    <property type="entry name" value="MT_bac"/>
    <property type="match status" value="1"/>
</dbReference>
<name>A0A377PU05_9HELI</name>
<dbReference type="Gene3D" id="3.40.1280.10">
    <property type="match status" value="1"/>
</dbReference>
<proteinExistence type="inferred from homology"/>
<comment type="similarity">
    <text evidence="4">Belongs to the RNA methyltransferase RlmH family.</text>
</comment>
<keyword evidence="3" id="KW-0949">S-adenosyl-L-methionine</keyword>
<evidence type="ECO:0000256" key="3">
    <source>
        <dbReference type="ARBA" id="ARBA00022691"/>
    </source>
</evidence>
<dbReference type="InterPro" id="IPR003742">
    <property type="entry name" value="RlmH-like"/>
</dbReference>
<evidence type="ECO:0000313" key="5">
    <source>
        <dbReference type="EMBL" id="STQ86087.1"/>
    </source>
</evidence>
<evidence type="ECO:0000256" key="4">
    <source>
        <dbReference type="ARBA" id="ARBA00038303"/>
    </source>
</evidence>
<dbReference type="GO" id="GO:0008168">
    <property type="term" value="F:methyltransferase activity"/>
    <property type="evidence" value="ECO:0007669"/>
    <property type="project" value="UniProtKB-KW"/>
</dbReference>
<keyword evidence="2 5" id="KW-0808">Transferase</keyword>
<dbReference type="InterPro" id="IPR029028">
    <property type="entry name" value="Alpha/beta_knot_MTases"/>
</dbReference>
<dbReference type="CDD" id="cd18081">
    <property type="entry name" value="RlmH-like"/>
    <property type="match status" value="1"/>
</dbReference>
<evidence type="ECO:0000313" key="6">
    <source>
        <dbReference type="Proteomes" id="UP000255139"/>
    </source>
</evidence>
<dbReference type="PANTHER" id="PTHR33603:SF1">
    <property type="entry name" value="RIBOSOMAL RNA LARGE SUBUNIT METHYLTRANSFERASE H"/>
    <property type="match status" value="1"/>
</dbReference>
<sequence length="165" mass="18761">MSEDINRYLKICKQFGVDIVISHIFNKEIQQAQKYDSSKKSKSNKQGQDNIASKIAYSKALESYIDSQSILLDEGGKLYDSFGFAELISKLISSQGNLHRNNKNLHNYGIKFFIAGAFGFHSSLLAKYHTISLSPMTFSHKIAKLVLLEQIYRSLSIINNHPYHK</sequence>
<dbReference type="Pfam" id="PF02590">
    <property type="entry name" value="SPOUT_MTase"/>
    <property type="match status" value="1"/>
</dbReference>
<reference evidence="5 6" key="1">
    <citation type="submission" date="2018-06" db="EMBL/GenBank/DDBJ databases">
        <authorList>
            <consortium name="Pathogen Informatics"/>
            <person name="Doyle S."/>
        </authorList>
    </citation>
    <scope>NUCLEOTIDE SEQUENCE [LARGE SCALE GENOMIC DNA]</scope>
    <source>
        <strain evidence="5 6">NCTC12714</strain>
    </source>
</reference>
<organism evidence="5 6">
    <name type="scientific">Helicobacter muridarum</name>
    <dbReference type="NCBI Taxonomy" id="216"/>
    <lineage>
        <taxon>Bacteria</taxon>
        <taxon>Pseudomonadati</taxon>
        <taxon>Campylobacterota</taxon>
        <taxon>Epsilonproteobacteria</taxon>
        <taxon>Campylobacterales</taxon>
        <taxon>Helicobacteraceae</taxon>
        <taxon>Helicobacter</taxon>
    </lineage>
</organism>
<protein>
    <submittedName>
        <fullName evidence="5">rRNA large subunit methyltransferase</fullName>
        <ecNumber evidence="5">2.1.1.177</ecNumber>
    </submittedName>
</protein>
<accession>A0A377PU05</accession>
<gene>
    <name evidence="5" type="primary">rlmH</name>
    <name evidence="5" type="ORF">NCTC12714_00878</name>
</gene>
<dbReference type="PANTHER" id="PTHR33603">
    <property type="entry name" value="METHYLTRANSFERASE"/>
    <property type="match status" value="1"/>
</dbReference>
<dbReference type="RefSeq" id="WP_052089684.1">
    <property type="nucleotide sequence ID" value="NZ_FZML01000012.1"/>
</dbReference>
<evidence type="ECO:0000256" key="2">
    <source>
        <dbReference type="ARBA" id="ARBA00022679"/>
    </source>
</evidence>
<keyword evidence="1 5" id="KW-0489">Methyltransferase</keyword>
<dbReference type="Proteomes" id="UP000255139">
    <property type="component" value="Unassembled WGS sequence"/>
</dbReference>
<dbReference type="EC" id="2.1.1.177" evidence="5"/>
<dbReference type="EMBL" id="UGJE01000002">
    <property type="protein sequence ID" value="STQ86087.1"/>
    <property type="molecule type" value="Genomic_DNA"/>
</dbReference>
<dbReference type="GO" id="GO:0006364">
    <property type="term" value="P:rRNA processing"/>
    <property type="evidence" value="ECO:0007669"/>
    <property type="project" value="InterPro"/>
</dbReference>
<dbReference type="AlphaFoldDB" id="A0A377PU05"/>